<name>A0A0E9VIX1_ANGAN</name>
<accession>A0A0E9VIX1</accession>
<reference evidence="2" key="2">
    <citation type="journal article" date="2015" name="Fish Shellfish Immunol.">
        <title>Early steps in the European eel (Anguilla anguilla)-Vibrio vulnificus interaction in the gills: Role of the RtxA13 toxin.</title>
        <authorList>
            <person name="Callol A."/>
            <person name="Pajuelo D."/>
            <person name="Ebbesson L."/>
            <person name="Teles M."/>
            <person name="MacKenzie S."/>
            <person name="Amaro C."/>
        </authorList>
    </citation>
    <scope>NUCLEOTIDE SEQUENCE</scope>
</reference>
<feature type="region of interest" description="Disordered" evidence="1">
    <location>
        <begin position="1"/>
        <end position="32"/>
    </location>
</feature>
<sequence length="32" mass="3680">MHRSPEQVTNPSQDTHHSLTHSHLGGHFRFSN</sequence>
<protein>
    <submittedName>
        <fullName evidence="2">Uncharacterized protein</fullName>
    </submittedName>
</protein>
<proteinExistence type="predicted"/>
<organism evidence="2">
    <name type="scientific">Anguilla anguilla</name>
    <name type="common">European freshwater eel</name>
    <name type="synonym">Muraena anguilla</name>
    <dbReference type="NCBI Taxonomy" id="7936"/>
    <lineage>
        <taxon>Eukaryota</taxon>
        <taxon>Metazoa</taxon>
        <taxon>Chordata</taxon>
        <taxon>Craniata</taxon>
        <taxon>Vertebrata</taxon>
        <taxon>Euteleostomi</taxon>
        <taxon>Actinopterygii</taxon>
        <taxon>Neopterygii</taxon>
        <taxon>Teleostei</taxon>
        <taxon>Anguilliformes</taxon>
        <taxon>Anguillidae</taxon>
        <taxon>Anguilla</taxon>
    </lineage>
</organism>
<evidence type="ECO:0000256" key="1">
    <source>
        <dbReference type="SAM" id="MobiDB-lite"/>
    </source>
</evidence>
<dbReference type="AlphaFoldDB" id="A0A0E9VIX1"/>
<dbReference type="EMBL" id="GBXM01031227">
    <property type="protein sequence ID" value="JAH77350.1"/>
    <property type="molecule type" value="Transcribed_RNA"/>
</dbReference>
<feature type="compositionally biased region" description="Polar residues" evidence="1">
    <location>
        <begin position="1"/>
        <end position="13"/>
    </location>
</feature>
<evidence type="ECO:0000313" key="2">
    <source>
        <dbReference type="EMBL" id="JAH77350.1"/>
    </source>
</evidence>
<reference evidence="2" key="1">
    <citation type="submission" date="2014-11" db="EMBL/GenBank/DDBJ databases">
        <authorList>
            <person name="Amaro Gonzalez C."/>
        </authorList>
    </citation>
    <scope>NUCLEOTIDE SEQUENCE</scope>
</reference>